<feature type="domain" description="YetF C-terminal" evidence="8">
    <location>
        <begin position="80"/>
        <end position="198"/>
    </location>
</feature>
<reference evidence="10" key="1">
    <citation type="submission" date="2016-10" db="EMBL/GenBank/DDBJ databases">
        <authorList>
            <person name="Varghese N."/>
            <person name="Submissions S."/>
        </authorList>
    </citation>
    <scope>NUCLEOTIDE SEQUENCE [LARGE SCALE GENOMIC DNA]</scope>
    <source>
        <strain evidence="10">DSM 1551</strain>
    </source>
</reference>
<evidence type="ECO:0000256" key="1">
    <source>
        <dbReference type="ARBA" id="ARBA00004651"/>
    </source>
</evidence>
<protein>
    <submittedName>
        <fullName evidence="9">Uncharacterized membrane protein YcaP, DUF421 family</fullName>
    </submittedName>
</protein>
<dbReference type="OrthoDB" id="9778331at2"/>
<dbReference type="GeneID" id="78288199"/>
<dbReference type="RefSeq" id="WP_092353454.1">
    <property type="nucleotide sequence ID" value="NZ_CAMJBU010000192.1"/>
</dbReference>
<feature type="transmembrane region" description="Helical" evidence="7">
    <location>
        <begin position="6"/>
        <end position="25"/>
    </location>
</feature>
<comment type="subcellular location">
    <subcellularLocation>
        <location evidence="1">Cell membrane</location>
        <topology evidence="1">Multi-pass membrane protein</topology>
    </subcellularLocation>
</comment>
<keyword evidence="6 7" id="KW-0472">Membrane</keyword>
<feature type="transmembrane region" description="Helical" evidence="7">
    <location>
        <begin position="32"/>
        <end position="52"/>
    </location>
</feature>
<organism evidence="9 10">
    <name type="scientific">Thomasclavelia cocleata</name>
    <dbReference type="NCBI Taxonomy" id="69824"/>
    <lineage>
        <taxon>Bacteria</taxon>
        <taxon>Bacillati</taxon>
        <taxon>Bacillota</taxon>
        <taxon>Erysipelotrichia</taxon>
        <taxon>Erysipelotrichales</taxon>
        <taxon>Coprobacillaceae</taxon>
        <taxon>Thomasclavelia</taxon>
    </lineage>
</organism>
<keyword evidence="4 7" id="KW-0812">Transmembrane</keyword>
<evidence type="ECO:0000256" key="5">
    <source>
        <dbReference type="ARBA" id="ARBA00022989"/>
    </source>
</evidence>
<sequence length="210" mass="24500">MNVFEVFFISLCIYIYLSVLLRIFGKKEFSQLNVFDFVVFLIIAEIMTDTVGNKDFTFFHGVIATITLIVVDRLVSMITMKSKRLRDIFEGRPTYIIFKGKLDQEKMKKQRYTVDDLSHHLRVNDIDSISKVEFALLETNGSLSIISKDECVVELPDALICDGIVDENNLKLLNRDLNWLKKELKKQHIDHIEDVFYCILEKDKLLVIKK</sequence>
<dbReference type="PANTHER" id="PTHR34582">
    <property type="entry name" value="UPF0702 TRANSMEMBRANE PROTEIN YCAP"/>
    <property type="match status" value="1"/>
</dbReference>
<dbReference type="EMBL" id="FOIN01000010">
    <property type="protein sequence ID" value="SET42274.1"/>
    <property type="molecule type" value="Genomic_DNA"/>
</dbReference>
<name>A0A1I0ED02_9FIRM</name>
<dbReference type="Gene3D" id="3.30.240.20">
    <property type="entry name" value="bsu07140 like domains"/>
    <property type="match status" value="2"/>
</dbReference>
<dbReference type="InterPro" id="IPR007353">
    <property type="entry name" value="DUF421"/>
</dbReference>
<evidence type="ECO:0000313" key="9">
    <source>
        <dbReference type="EMBL" id="SET42274.1"/>
    </source>
</evidence>
<evidence type="ECO:0000259" key="8">
    <source>
        <dbReference type="Pfam" id="PF04239"/>
    </source>
</evidence>
<evidence type="ECO:0000256" key="4">
    <source>
        <dbReference type="ARBA" id="ARBA00022692"/>
    </source>
</evidence>
<dbReference type="AlphaFoldDB" id="A0A1I0ED02"/>
<keyword evidence="5 7" id="KW-1133">Transmembrane helix</keyword>
<dbReference type="Pfam" id="PF04239">
    <property type="entry name" value="DUF421"/>
    <property type="match status" value="1"/>
</dbReference>
<dbReference type="InterPro" id="IPR023090">
    <property type="entry name" value="UPF0702_alpha/beta_dom_sf"/>
</dbReference>
<evidence type="ECO:0000256" key="6">
    <source>
        <dbReference type="ARBA" id="ARBA00023136"/>
    </source>
</evidence>
<evidence type="ECO:0000256" key="2">
    <source>
        <dbReference type="ARBA" id="ARBA00006448"/>
    </source>
</evidence>
<evidence type="ECO:0000256" key="3">
    <source>
        <dbReference type="ARBA" id="ARBA00022475"/>
    </source>
</evidence>
<keyword evidence="3" id="KW-1003">Cell membrane</keyword>
<dbReference type="PANTHER" id="PTHR34582:SF6">
    <property type="entry name" value="UPF0702 TRANSMEMBRANE PROTEIN YCAP"/>
    <property type="match status" value="1"/>
</dbReference>
<gene>
    <name evidence="9" type="ORF">SAMN04489758_11035</name>
</gene>
<proteinExistence type="inferred from homology"/>
<comment type="similarity">
    <text evidence="2">Belongs to the UPF0702 family.</text>
</comment>
<dbReference type="GO" id="GO:0005886">
    <property type="term" value="C:plasma membrane"/>
    <property type="evidence" value="ECO:0007669"/>
    <property type="project" value="UniProtKB-SubCell"/>
</dbReference>
<keyword evidence="10" id="KW-1185">Reference proteome</keyword>
<evidence type="ECO:0000256" key="7">
    <source>
        <dbReference type="SAM" id="Phobius"/>
    </source>
</evidence>
<accession>A0A1I0ED02</accession>
<evidence type="ECO:0000313" key="10">
    <source>
        <dbReference type="Proteomes" id="UP000198558"/>
    </source>
</evidence>
<dbReference type="Proteomes" id="UP000198558">
    <property type="component" value="Unassembled WGS sequence"/>
</dbReference>
<feature type="transmembrane region" description="Helical" evidence="7">
    <location>
        <begin position="58"/>
        <end position="76"/>
    </location>
</feature>